<evidence type="ECO:0000256" key="1">
    <source>
        <dbReference type="ARBA" id="ARBA00008945"/>
    </source>
</evidence>
<dbReference type="Proteomes" id="UP000316495">
    <property type="component" value="Unassembled WGS sequence"/>
</dbReference>
<evidence type="ECO:0000256" key="4">
    <source>
        <dbReference type="ARBA" id="ARBA00022980"/>
    </source>
</evidence>
<dbReference type="NCBIfam" id="TIGR01021">
    <property type="entry name" value="rpsE_bact"/>
    <property type="match status" value="1"/>
</dbReference>
<keyword evidence="4 7" id="KW-0689">Ribosomal protein</keyword>
<dbReference type="EMBL" id="VMGN01000001">
    <property type="protein sequence ID" value="TSC95293.1"/>
    <property type="molecule type" value="Genomic_DNA"/>
</dbReference>
<evidence type="ECO:0000313" key="11">
    <source>
        <dbReference type="EMBL" id="TSC95293.1"/>
    </source>
</evidence>
<evidence type="ECO:0000256" key="5">
    <source>
        <dbReference type="ARBA" id="ARBA00023274"/>
    </source>
</evidence>
<comment type="function">
    <text evidence="7">With S4 and S12 plays an important role in translational accuracy.</text>
</comment>
<dbReference type="InterPro" id="IPR000851">
    <property type="entry name" value="Ribosomal_uS5"/>
</dbReference>
<dbReference type="HAMAP" id="MF_01307_B">
    <property type="entry name" value="Ribosomal_uS5_B"/>
    <property type="match status" value="1"/>
</dbReference>
<dbReference type="InterPro" id="IPR020568">
    <property type="entry name" value="Ribosomal_Su5_D2-typ_SF"/>
</dbReference>
<dbReference type="Pfam" id="PF00333">
    <property type="entry name" value="Ribosomal_S5"/>
    <property type="match status" value="1"/>
</dbReference>
<comment type="domain">
    <text evidence="7">The N-terminal domain interacts with the head of the 30S subunit; the C-terminal domain interacts with the body and contacts protein S4. The interaction surface between S4 and S5 is involved in control of translational fidelity.</text>
</comment>
<accession>A0A554LQZ4</accession>
<comment type="caution">
    <text evidence="11">The sequence shown here is derived from an EMBL/GenBank/DDBJ whole genome shotgun (WGS) entry which is preliminary data.</text>
</comment>
<comment type="similarity">
    <text evidence="1 7 8">Belongs to the universal ribosomal protein uS5 family.</text>
</comment>
<feature type="compositionally biased region" description="Basic and acidic residues" evidence="9">
    <location>
        <begin position="185"/>
        <end position="201"/>
    </location>
</feature>
<dbReference type="GO" id="GO:0015935">
    <property type="term" value="C:small ribosomal subunit"/>
    <property type="evidence" value="ECO:0007669"/>
    <property type="project" value="InterPro"/>
</dbReference>
<comment type="subunit">
    <text evidence="7">Part of the 30S ribosomal subunit. Contacts proteins S4 and S8.</text>
</comment>
<dbReference type="GO" id="GO:0006412">
    <property type="term" value="P:translation"/>
    <property type="evidence" value="ECO:0007669"/>
    <property type="project" value="UniProtKB-UniRule"/>
</dbReference>
<evidence type="ECO:0000256" key="8">
    <source>
        <dbReference type="RuleBase" id="RU003823"/>
    </source>
</evidence>
<dbReference type="Gene3D" id="3.30.230.10">
    <property type="match status" value="1"/>
</dbReference>
<dbReference type="SUPFAM" id="SSF54768">
    <property type="entry name" value="dsRNA-binding domain-like"/>
    <property type="match status" value="1"/>
</dbReference>
<dbReference type="SUPFAM" id="SSF54211">
    <property type="entry name" value="Ribosomal protein S5 domain 2-like"/>
    <property type="match status" value="1"/>
</dbReference>
<name>A0A554LQZ4_9BACT</name>
<dbReference type="PROSITE" id="PS00585">
    <property type="entry name" value="RIBOSOMAL_S5"/>
    <property type="match status" value="1"/>
</dbReference>
<dbReference type="InterPro" id="IPR013810">
    <property type="entry name" value="Ribosomal_uS5_N"/>
</dbReference>
<keyword evidence="3 7" id="KW-0694">RNA-binding</keyword>
<organism evidence="11 12">
    <name type="scientific">Candidatus Berkelbacteria bacterium Athens1014_28</name>
    <dbReference type="NCBI Taxonomy" id="2017145"/>
    <lineage>
        <taxon>Bacteria</taxon>
        <taxon>Candidatus Berkelbacteria</taxon>
    </lineage>
</organism>
<dbReference type="GO" id="GO:0019843">
    <property type="term" value="F:rRNA binding"/>
    <property type="evidence" value="ECO:0007669"/>
    <property type="project" value="UniProtKB-UniRule"/>
</dbReference>
<feature type="compositionally biased region" description="Basic and acidic residues" evidence="9">
    <location>
        <begin position="165"/>
        <end position="174"/>
    </location>
</feature>
<evidence type="ECO:0000256" key="6">
    <source>
        <dbReference type="ARBA" id="ARBA00035255"/>
    </source>
</evidence>
<dbReference type="GO" id="GO:0005737">
    <property type="term" value="C:cytoplasm"/>
    <property type="evidence" value="ECO:0007669"/>
    <property type="project" value="UniProtKB-ARBA"/>
</dbReference>
<evidence type="ECO:0000313" key="12">
    <source>
        <dbReference type="Proteomes" id="UP000316495"/>
    </source>
</evidence>
<evidence type="ECO:0000256" key="9">
    <source>
        <dbReference type="SAM" id="MobiDB-lite"/>
    </source>
</evidence>
<dbReference type="PANTHER" id="PTHR48277:SF1">
    <property type="entry name" value="MITOCHONDRIAL RIBOSOMAL PROTEIN S5"/>
    <property type="match status" value="1"/>
</dbReference>
<evidence type="ECO:0000256" key="2">
    <source>
        <dbReference type="ARBA" id="ARBA00022730"/>
    </source>
</evidence>
<reference evidence="11 12" key="1">
    <citation type="submission" date="2017-07" db="EMBL/GenBank/DDBJ databases">
        <title>Mechanisms for carbon and nitrogen cycling indicate functional differentiation within the Candidate Phyla Radiation.</title>
        <authorList>
            <person name="Danczak R.E."/>
            <person name="Johnston M.D."/>
            <person name="Kenah C."/>
            <person name="Slattery M."/>
            <person name="Wrighton K.C."/>
            <person name="Wilkins M.J."/>
        </authorList>
    </citation>
    <scope>NUCLEOTIDE SEQUENCE [LARGE SCALE GENOMIC DNA]</scope>
    <source>
        <strain evidence="11">Athens1014_28</strain>
    </source>
</reference>
<evidence type="ECO:0000256" key="3">
    <source>
        <dbReference type="ARBA" id="ARBA00022884"/>
    </source>
</evidence>
<protein>
    <recommendedName>
        <fullName evidence="6 7">Small ribosomal subunit protein uS5</fullName>
    </recommendedName>
</protein>
<proteinExistence type="inferred from homology"/>
<dbReference type="InterPro" id="IPR018192">
    <property type="entry name" value="Ribosomal_uS5_N_CS"/>
</dbReference>
<evidence type="ECO:0000256" key="7">
    <source>
        <dbReference type="HAMAP-Rule" id="MF_01307"/>
    </source>
</evidence>
<dbReference type="PANTHER" id="PTHR48277">
    <property type="entry name" value="MITOCHONDRIAL RIBOSOMAL PROTEIN S5"/>
    <property type="match status" value="1"/>
</dbReference>
<feature type="domain" description="S5 DRBM" evidence="10">
    <location>
        <begin position="17"/>
        <end position="80"/>
    </location>
</feature>
<dbReference type="InterPro" id="IPR005324">
    <property type="entry name" value="Ribosomal_uS5_C"/>
</dbReference>
<dbReference type="AlphaFoldDB" id="A0A554LQZ4"/>
<keyword evidence="5 7" id="KW-0687">Ribonucleoprotein</keyword>
<dbReference type="Gene3D" id="3.30.160.20">
    <property type="match status" value="1"/>
</dbReference>
<dbReference type="GO" id="GO:0003735">
    <property type="term" value="F:structural constituent of ribosome"/>
    <property type="evidence" value="ECO:0007669"/>
    <property type="project" value="UniProtKB-UniRule"/>
</dbReference>
<gene>
    <name evidence="7" type="primary">rpsE</name>
    <name evidence="11" type="ORF">Athens101428_21</name>
</gene>
<dbReference type="FunFam" id="3.30.230.10:FF:000002">
    <property type="entry name" value="30S ribosomal protein S5"/>
    <property type="match status" value="1"/>
</dbReference>
<dbReference type="InterPro" id="IPR005712">
    <property type="entry name" value="Ribosomal_uS5_bac-type"/>
</dbReference>
<dbReference type="PROSITE" id="PS50881">
    <property type="entry name" value="S5_DSRBD"/>
    <property type="match status" value="1"/>
</dbReference>
<comment type="function">
    <text evidence="7">Located at the back of the 30S subunit body where it stabilizes the conformation of the head with respect to the body.</text>
</comment>
<feature type="region of interest" description="Disordered" evidence="9">
    <location>
        <begin position="165"/>
        <end position="201"/>
    </location>
</feature>
<dbReference type="Pfam" id="PF03719">
    <property type="entry name" value="Ribosomal_S5_C"/>
    <property type="match status" value="1"/>
</dbReference>
<keyword evidence="2 7" id="KW-0699">rRNA-binding</keyword>
<sequence>MDKNREKIEGKQKNSEFDEKVLDIARVSRVVKGGRRMRFRALVVIGNRNGKIGYGLAKAGEISVAVKKAVTRAKKQLIVVPIINGTIPYQVYTELGSAKVFLKPAKEGTSIVAGGVVRAIAELAGIKNLVSKVMGTPNKTNNTAATFQALSNFDQGIVKKLEDRAKNRAEKKPQADNVNIIQNKSLDKKAKNETPRTEKVK</sequence>
<dbReference type="InterPro" id="IPR014721">
    <property type="entry name" value="Ribsml_uS5_D2-typ_fold_subgr"/>
</dbReference>
<evidence type="ECO:0000259" key="10">
    <source>
        <dbReference type="PROSITE" id="PS50881"/>
    </source>
</evidence>